<comment type="caution">
    <text evidence="2">The sequence shown here is derived from an EMBL/GenBank/DDBJ whole genome shotgun (WGS) entry which is preliminary data.</text>
</comment>
<accession>A0A1Q5PUK5</accession>
<sequence length="281" mass="28309">MLGTGVLAVRMSASQAIIDPSPQTALPPGNRGLPLSDFATVVASAAPAPTLGADGQPTPAPTAMTESSEPAEPAPAPSDNRLASQTTRVQASQPRSGADIKVPLRLDITSLTVADGATLLNFSVQLAPGEGTWKVGDFFAEPGRGDSTSGVKLVADSQTLTPRLDGDGNCYCSSQLGDLVLAAGEPQLFFASYPALPPHTTHADVHVPGFAPLTGVPVQHADAPAPSPTPIPPTTEPPSSATPSPTPETSPEPPPTPSPSAPPAGHDGLVPESATPTEGTE</sequence>
<gene>
    <name evidence="2" type="ORF">BSZ40_08800</name>
</gene>
<feature type="compositionally biased region" description="Polar residues" evidence="1">
    <location>
        <begin position="81"/>
        <end position="95"/>
    </location>
</feature>
<evidence type="ECO:0000313" key="2">
    <source>
        <dbReference type="EMBL" id="OKL51172.1"/>
    </source>
</evidence>
<evidence type="ECO:0000256" key="1">
    <source>
        <dbReference type="SAM" id="MobiDB-lite"/>
    </source>
</evidence>
<dbReference type="EMBL" id="MQVS01000009">
    <property type="protein sequence ID" value="OKL51172.1"/>
    <property type="molecule type" value="Genomic_DNA"/>
</dbReference>
<dbReference type="InParanoid" id="A0A1Q5PUK5"/>
<dbReference type="Proteomes" id="UP000185612">
    <property type="component" value="Unassembled WGS sequence"/>
</dbReference>
<protein>
    <submittedName>
        <fullName evidence="2">Uncharacterized protein</fullName>
    </submittedName>
</protein>
<name>A0A1Q5PUK5_9ACTO</name>
<feature type="compositionally biased region" description="Pro residues" evidence="1">
    <location>
        <begin position="225"/>
        <end position="236"/>
    </location>
</feature>
<feature type="region of interest" description="Disordered" evidence="1">
    <location>
        <begin position="46"/>
        <end position="96"/>
    </location>
</feature>
<reference evidence="3" key="1">
    <citation type="submission" date="2016-12" db="EMBL/GenBank/DDBJ databases">
        <authorList>
            <person name="Meng X."/>
        </authorList>
    </citation>
    <scope>NUCLEOTIDE SEQUENCE [LARGE SCALE GENOMIC DNA]</scope>
    <source>
        <strain evidence="3">DSM 20732</strain>
    </source>
</reference>
<organism evidence="2 3">
    <name type="scientific">Buchananella hordeovulneris</name>
    <dbReference type="NCBI Taxonomy" id="52770"/>
    <lineage>
        <taxon>Bacteria</taxon>
        <taxon>Bacillati</taxon>
        <taxon>Actinomycetota</taxon>
        <taxon>Actinomycetes</taxon>
        <taxon>Actinomycetales</taxon>
        <taxon>Actinomycetaceae</taxon>
        <taxon>Buchananella</taxon>
    </lineage>
</organism>
<proteinExistence type="predicted"/>
<feature type="region of interest" description="Disordered" evidence="1">
    <location>
        <begin position="214"/>
        <end position="281"/>
    </location>
</feature>
<dbReference type="AlphaFoldDB" id="A0A1Q5PUK5"/>
<feature type="compositionally biased region" description="Pro residues" evidence="1">
    <location>
        <begin position="244"/>
        <end position="262"/>
    </location>
</feature>
<evidence type="ECO:0000313" key="3">
    <source>
        <dbReference type="Proteomes" id="UP000185612"/>
    </source>
</evidence>
<keyword evidence="3" id="KW-1185">Reference proteome</keyword>